<keyword evidence="1" id="KW-0677">Repeat</keyword>
<evidence type="ECO:0000256" key="1">
    <source>
        <dbReference type="ARBA" id="ARBA00022737"/>
    </source>
</evidence>
<sequence length="684" mass="77403">MGGSDELFVQLNQAFSLIGTPEKRRTYDMEASLHEFESPENFSITYTMPVNLDDPKLVEKYIENVHNQWDDSIKRWTKAIAAKELERGIEIKADRWHDAFVTFSHNDEHLQKTVPLKAFLGVLFMFGFIYLIAYIVKPKKQVVKKKPEEENTDNHDWNIEDCFRKLFKYTREGRVKDLELLTEHNADFIKSNINHLDDQGITALHYAARFSRINCIKHLVTVCGANPCVEGTNKATPLHIASRYRKVFDLSKVEFEQSDNNNFEDLLKQNAILQTAFAREKEEEEADSEAIEEKMIVPDRKDKNLMKPLFKENEAIITKTKEMFILTATKDNSVRFDESVYFLIKNGADVNHKDSLGNTPLHYAALRGNEMAALQLLVTRGIMVDVGICWLLQNNERATPLGLAASHSQLEVAKLLIYRKASLVWDDENGMVPLHRAVMAGNLTMVKLLVESFERDGGTALNSAAMLDNPDSTGRTPLQLAISQRYNRIAKYLIKKGANVFRVTDDMDTTLHCAAKSDSEEIAEILIAQKVPLDKVNADEQTPLHCAALCNAVMVTSVLIRHGADLNARDQHYRTPMMLAAMENAHHVLHLLINNKAEFDCADKYFKTPLYLAVENKCPESAERLLANQEIKDKLLNVGDFSGNTPLHKAAELGHTKIMQVSLHLSSNIPSDAARGRGQSELEK</sequence>
<keyword evidence="4" id="KW-1133">Transmembrane helix</keyword>
<keyword evidence="4" id="KW-0472">Membrane</keyword>
<dbReference type="PROSITE" id="PS50088">
    <property type="entry name" value="ANK_REPEAT"/>
    <property type="match status" value="5"/>
</dbReference>
<dbReference type="PANTHER" id="PTHR24198">
    <property type="entry name" value="ANKYRIN REPEAT AND PROTEIN KINASE DOMAIN-CONTAINING PROTEIN"/>
    <property type="match status" value="1"/>
</dbReference>
<accession>A0ABD2Q7J7</accession>
<feature type="repeat" description="ANK" evidence="3">
    <location>
        <begin position="539"/>
        <end position="571"/>
    </location>
</feature>
<evidence type="ECO:0000256" key="3">
    <source>
        <dbReference type="PROSITE-ProRule" id="PRU00023"/>
    </source>
</evidence>
<dbReference type="Gene3D" id="1.25.40.20">
    <property type="entry name" value="Ankyrin repeat-containing domain"/>
    <property type="match status" value="4"/>
</dbReference>
<dbReference type="AlphaFoldDB" id="A0ABD2Q7J7"/>
<keyword evidence="4" id="KW-0812">Transmembrane</keyword>
<dbReference type="PROSITE" id="PS50297">
    <property type="entry name" value="ANK_REP_REGION"/>
    <property type="match status" value="5"/>
</dbReference>
<keyword evidence="6" id="KW-1185">Reference proteome</keyword>
<feature type="repeat" description="ANK" evidence="3">
    <location>
        <begin position="473"/>
        <end position="505"/>
    </location>
</feature>
<evidence type="ECO:0000313" key="6">
    <source>
        <dbReference type="Proteomes" id="UP001626550"/>
    </source>
</evidence>
<reference evidence="5 6" key="1">
    <citation type="submission" date="2024-11" db="EMBL/GenBank/DDBJ databases">
        <title>Adaptive evolution of stress response genes in parasites aligns with host niche diversity.</title>
        <authorList>
            <person name="Hahn C."/>
            <person name="Resl P."/>
        </authorList>
    </citation>
    <scope>NUCLEOTIDE SEQUENCE [LARGE SCALE GENOMIC DNA]</scope>
    <source>
        <strain evidence="5">EGGRZ-B1_66</strain>
        <tissue evidence="5">Body</tissue>
    </source>
</reference>
<name>A0ABD2Q7J7_9PLAT</name>
<dbReference type="EMBL" id="JBJKFK010000725">
    <property type="protein sequence ID" value="KAL3315544.1"/>
    <property type="molecule type" value="Genomic_DNA"/>
</dbReference>
<dbReference type="Pfam" id="PF12796">
    <property type="entry name" value="Ank_2"/>
    <property type="match status" value="5"/>
</dbReference>
<feature type="repeat" description="ANK" evidence="3">
    <location>
        <begin position="429"/>
        <end position="451"/>
    </location>
</feature>
<dbReference type="InterPro" id="IPR036770">
    <property type="entry name" value="Ankyrin_rpt-contain_sf"/>
</dbReference>
<feature type="repeat" description="ANK" evidence="3">
    <location>
        <begin position="642"/>
        <end position="674"/>
    </location>
</feature>
<dbReference type="Proteomes" id="UP001626550">
    <property type="component" value="Unassembled WGS sequence"/>
</dbReference>
<feature type="repeat" description="ANK" evidence="3">
    <location>
        <begin position="356"/>
        <end position="386"/>
    </location>
</feature>
<organism evidence="5 6">
    <name type="scientific">Cichlidogyrus casuarinus</name>
    <dbReference type="NCBI Taxonomy" id="1844966"/>
    <lineage>
        <taxon>Eukaryota</taxon>
        <taxon>Metazoa</taxon>
        <taxon>Spiralia</taxon>
        <taxon>Lophotrochozoa</taxon>
        <taxon>Platyhelminthes</taxon>
        <taxon>Monogenea</taxon>
        <taxon>Monopisthocotylea</taxon>
        <taxon>Dactylogyridea</taxon>
        <taxon>Ancyrocephalidae</taxon>
        <taxon>Cichlidogyrus</taxon>
    </lineage>
</organism>
<evidence type="ECO:0008006" key="7">
    <source>
        <dbReference type="Google" id="ProtNLM"/>
    </source>
</evidence>
<dbReference type="InterPro" id="IPR002110">
    <property type="entry name" value="Ankyrin_rpt"/>
</dbReference>
<dbReference type="PRINTS" id="PR01415">
    <property type="entry name" value="ANKYRIN"/>
</dbReference>
<protein>
    <recommendedName>
        <fullName evidence="7">ANK_REP_REGION domain-containing protein</fullName>
    </recommendedName>
</protein>
<keyword evidence="2 3" id="KW-0040">ANK repeat</keyword>
<dbReference type="SUPFAM" id="SSF48403">
    <property type="entry name" value="Ankyrin repeat"/>
    <property type="match status" value="2"/>
</dbReference>
<evidence type="ECO:0000256" key="2">
    <source>
        <dbReference type="ARBA" id="ARBA00023043"/>
    </source>
</evidence>
<dbReference type="PANTHER" id="PTHR24198:SF165">
    <property type="entry name" value="ANKYRIN REPEAT-CONTAINING PROTEIN-RELATED"/>
    <property type="match status" value="1"/>
</dbReference>
<comment type="caution">
    <text evidence="5">The sequence shown here is derived from an EMBL/GenBank/DDBJ whole genome shotgun (WGS) entry which is preliminary data.</text>
</comment>
<evidence type="ECO:0000256" key="4">
    <source>
        <dbReference type="SAM" id="Phobius"/>
    </source>
</evidence>
<dbReference type="SMART" id="SM00248">
    <property type="entry name" value="ANK"/>
    <property type="match status" value="11"/>
</dbReference>
<gene>
    <name evidence="5" type="ORF">Ciccas_005824</name>
</gene>
<evidence type="ECO:0000313" key="5">
    <source>
        <dbReference type="EMBL" id="KAL3315544.1"/>
    </source>
</evidence>
<proteinExistence type="predicted"/>
<feature type="transmembrane region" description="Helical" evidence="4">
    <location>
        <begin position="118"/>
        <end position="136"/>
    </location>
</feature>